<dbReference type="OrthoDB" id="1431165at2"/>
<name>A0A5C7GL10_9FLAO</name>
<keyword evidence="3" id="KW-1185">Reference proteome</keyword>
<proteinExistence type="predicted"/>
<dbReference type="InterPro" id="IPR011050">
    <property type="entry name" value="Pectin_lyase_fold/virulence"/>
</dbReference>
<evidence type="ECO:0000313" key="2">
    <source>
        <dbReference type="EMBL" id="TXG38970.1"/>
    </source>
</evidence>
<reference evidence="2 3" key="1">
    <citation type="submission" date="2019-08" db="EMBL/GenBank/DDBJ databases">
        <title>Seonamhaeicola sediminis sp. nov., isolated from marine sediment.</title>
        <authorList>
            <person name="Cao W.R."/>
        </authorList>
    </citation>
    <scope>NUCLEOTIDE SEQUENCE [LARGE SCALE GENOMIC DNA]</scope>
    <source>
        <strain evidence="2 3">1505</strain>
    </source>
</reference>
<evidence type="ECO:0008006" key="4">
    <source>
        <dbReference type="Google" id="ProtNLM"/>
    </source>
</evidence>
<dbReference type="AlphaFoldDB" id="A0A5C7GL10"/>
<dbReference type="SUPFAM" id="SSF51126">
    <property type="entry name" value="Pectin lyase-like"/>
    <property type="match status" value="1"/>
</dbReference>
<gene>
    <name evidence="2" type="ORF">FUA22_03535</name>
</gene>
<accession>A0A5C7GL10</accession>
<evidence type="ECO:0000313" key="3">
    <source>
        <dbReference type="Proteomes" id="UP000321080"/>
    </source>
</evidence>
<protein>
    <recommendedName>
        <fullName evidence="4">Right-handed parallel beta-helix repeat-containing protein</fullName>
    </recommendedName>
</protein>
<feature type="signal peptide" evidence="1">
    <location>
        <begin position="1"/>
        <end position="26"/>
    </location>
</feature>
<dbReference type="EMBL" id="VRKQ01000008">
    <property type="protein sequence ID" value="TXG38970.1"/>
    <property type="molecule type" value="Genomic_DNA"/>
</dbReference>
<comment type="caution">
    <text evidence="2">The sequence shown here is derived from an EMBL/GenBank/DDBJ whole genome shotgun (WGS) entry which is preliminary data.</text>
</comment>
<evidence type="ECO:0000256" key="1">
    <source>
        <dbReference type="SAM" id="SignalP"/>
    </source>
</evidence>
<sequence length="355" mass="38076">MKNFMSFSKSPLIFFAFLLFATLMVAQTTHIVNNNPDVSTNFTDLQAAIDAANNGDILYVQHSPSSYGNVELDKELTIIGRSHADVGYTTTITTLSLNGGADNSVIKGCRINSVNRLGSGSTIDNVSFNDNSIGSFDLNNTHNWTNFTIKGNVITGSVTIRSTMENVVITNNLLLGAGFTFYEVESVFFSYNIIGYGTNYPINNFDSDDSQQLNISNSIFVLNSGANRTISLNPNGTNTIQIDNCVTYNYGSGNYTFSGGDINGNVQENTNPNFTSVNSGTSSSLAGTGSNYDPLNDDLTLTDGPGLFGSEGLFEGYNFINLGLPTGYPSVKILSHDPTIAKNGNLSVTIEAKTN</sequence>
<dbReference type="Proteomes" id="UP000321080">
    <property type="component" value="Unassembled WGS sequence"/>
</dbReference>
<organism evidence="2 3">
    <name type="scientific">Seonamhaeicola maritimus</name>
    <dbReference type="NCBI Taxonomy" id="2591822"/>
    <lineage>
        <taxon>Bacteria</taxon>
        <taxon>Pseudomonadati</taxon>
        <taxon>Bacteroidota</taxon>
        <taxon>Flavobacteriia</taxon>
        <taxon>Flavobacteriales</taxon>
        <taxon>Flavobacteriaceae</taxon>
    </lineage>
</organism>
<keyword evidence="1" id="KW-0732">Signal</keyword>
<dbReference type="RefSeq" id="WP_147766451.1">
    <property type="nucleotide sequence ID" value="NZ_VRKQ01000008.1"/>
</dbReference>
<feature type="chain" id="PRO_5022903110" description="Right-handed parallel beta-helix repeat-containing protein" evidence="1">
    <location>
        <begin position="27"/>
        <end position="355"/>
    </location>
</feature>